<evidence type="ECO:0000256" key="2">
    <source>
        <dbReference type="ARBA" id="ARBA00011738"/>
    </source>
</evidence>
<gene>
    <name evidence="5" type="ORF">AYBTSS11_LOCUS18067</name>
</gene>
<organism evidence="5 6">
    <name type="scientific">Sphenostylis stenocarpa</name>
    <dbReference type="NCBI Taxonomy" id="92480"/>
    <lineage>
        <taxon>Eukaryota</taxon>
        <taxon>Viridiplantae</taxon>
        <taxon>Streptophyta</taxon>
        <taxon>Embryophyta</taxon>
        <taxon>Tracheophyta</taxon>
        <taxon>Spermatophyta</taxon>
        <taxon>Magnoliopsida</taxon>
        <taxon>eudicotyledons</taxon>
        <taxon>Gunneridae</taxon>
        <taxon>Pentapetalae</taxon>
        <taxon>rosids</taxon>
        <taxon>fabids</taxon>
        <taxon>Fabales</taxon>
        <taxon>Fabaceae</taxon>
        <taxon>Papilionoideae</taxon>
        <taxon>50 kb inversion clade</taxon>
        <taxon>NPAAA clade</taxon>
        <taxon>indigoferoid/millettioid clade</taxon>
        <taxon>Phaseoleae</taxon>
        <taxon>Sphenostylis</taxon>
    </lineage>
</organism>
<accession>A0AA86SLB9</accession>
<comment type="similarity">
    <text evidence="1 4">Belongs to the plant dirigent protein family.</text>
</comment>
<name>A0AA86SLB9_9FABA</name>
<evidence type="ECO:0000256" key="3">
    <source>
        <dbReference type="ARBA" id="ARBA00022525"/>
    </source>
</evidence>
<sequence>MAVPGTFLFLFSLTLFSTFPTSLHASFSHQSHIKLPSETHISSQKETHLHFFYHDLRSANDPSIVQIVDTPKNVPNGFGTTFVMDDPMTEGPELSSKGVGRAQGLFGLASLNDLGMFMLINFAFSEGEFAGSTLSMLGRNPIAEQNREMPIVGGTGVFRFATGYAIANSVDDISTPQHFVVEYNITVRHG</sequence>
<keyword evidence="3 4" id="KW-0964">Secreted</keyword>
<evidence type="ECO:0000256" key="1">
    <source>
        <dbReference type="ARBA" id="ARBA00010746"/>
    </source>
</evidence>
<dbReference type="Gene3D" id="2.40.480.10">
    <property type="entry name" value="Allene oxide cyclase-like"/>
    <property type="match status" value="1"/>
</dbReference>
<dbReference type="PANTHER" id="PTHR21495">
    <property type="entry name" value="NUCLEOPORIN-RELATED"/>
    <property type="match status" value="1"/>
</dbReference>
<evidence type="ECO:0000256" key="4">
    <source>
        <dbReference type="RuleBase" id="RU363099"/>
    </source>
</evidence>
<dbReference type="GO" id="GO:0009699">
    <property type="term" value="P:phenylpropanoid biosynthetic process"/>
    <property type="evidence" value="ECO:0007669"/>
    <property type="project" value="UniProtKB-ARBA"/>
</dbReference>
<dbReference type="GO" id="GO:0048046">
    <property type="term" value="C:apoplast"/>
    <property type="evidence" value="ECO:0007669"/>
    <property type="project" value="UniProtKB-SubCell"/>
</dbReference>
<dbReference type="AlphaFoldDB" id="A0AA86SLB9"/>
<keyword evidence="4" id="KW-0052">Apoplast</keyword>
<evidence type="ECO:0000313" key="5">
    <source>
        <dbReference type="EMBL" id="CAJ1959069.1"/>
    </source>
</evidence>
<proteinExistence type="inferred from homology"/>
<dbReference type="EMBL" id="OY731402">
    <property type="protein sequence ID" value="CAJ1959069.1"/>
    <property type="molecule type" value="Genomic_DNA"/>
</dbReference>
<comment type="subunit">
    <text evidence="2 4">Homodimer.</text>
</comment>
<evidence type="ECO:0000313" key="6">
    <source>
        <dbReference type="Proteomes" id="UP001189624"/>
    </source>
</evidence>
<comment type="subcellular location">
    <subcellularLocation>
        <location evidence="4">Secreted</location>
        <location evidence="4">Extracellular space</location>
        <location evidence="4">Apoplast</location>
    </subcellularLocation>
</comment>
<comment type="function">
    <text evidence="4">Dirigent proteins impart stereoselectivity on the phenoxy radical-coupling reaction, yielding optically active lignans from two molecules of coniferyl alcohol in the biosynthesis of lignans, flavonolignans, and alkaloids and thus plays a central role in plant secondary metabolism.</text>
</comment>
<keyword evidence="4" id="KW-0732">Signal</keyword>
<reference evidence="5" key="1">
    <citation type="submission" date="2023-10" db="EMBL/GenBank/DDBJ databases">
        <authorList>
            <person name="Domelevo Entfellner J.-B."/>
        </authorList>
    </citation>
    <scope>NUCLEOTIDE SEQUENCE</scope>
</reference>
<keyword evidence="6" id="KW-1185">Reference proteome</keyword>
<dbReference type="Pfam" id="PF03018">
    <property type="entry name" value="Dirigent"/>
    <property type="match status" value="1"/>
</dbReference>
<dbReference type="Gramene" id="rna-AYBTSS11_LOCUS18067">
    <property type="protein sequence ID" value="CAJ1959069.1"/>
    <property type="gene ID" value="gene-AYBTSS11_LOCUS18067"/>
</dbReference>
<protein>
    <recommendedName>
        <fullName evidence="4">Dirigent protein</fullName>
    </recommendedName>
</protein>
<dbReference type="Proteomes" id="UP001189624">
    <property type="component" value="Chromosome 5"/>
</dbReference>
<feature type="signal peptide" evidence="4">
    <location>
        <begin position="1"/>
        <end position="25"/>
    </location>
</feature>
<dbReference type="InterPro" id="IPR044859">
    <property type="entry name" value="Allene_oxi_cyc_Dirigent"/>
</dbReference>
<feature type="chain" id="PRO_5041515845" description="Dirigent protein" evidence="4">
    <location>
        <begin position="26"/>
        <end position="190"/>
    </location>
</feature>
<dbReference type="InterPro" id="IPR004265">
    <property type="entry name" value="Dirigent"/>
</dbReference>